<protein>
    <submittedName>
        <fullName evidence="2">Uncharacterized protein</fullName>
    </submittedName>
</protein>
<evidence type="ECO:0000256" key="1">
    <source>
        <dbReference type="SAM" id="MobiDB-lite"/>
    </source>
</evidence>
<evidence type="ECO:0000313" key="2">
    <source>
        <dbReference type="EMBL" id="ETO28207.1"/>
    </source>
</evidence>
<evidence type="ECO:0000313" key="3">
    <source>
        <dbReference type="Proteomes" id="UP000023152"/>
    </source>
</evidence>
<sequence>MYVHMYARAHKFVVNVFKMKDTVKLKFIKNAKFWGIRPMTKEMIIYAGLDSFLTLQVGRSYIQKFSGNEQYHRTLYVSNTFWSQSTRKEHKCSHGSGRVPHGVIREMKRDLSNQNLLTIFSSTAQTNVVDTTAQHDNVIATVQADQPTNVPSDQNTSVEQPSA</sequence>
<feature type="region of interest" description="Disordered" evidence="1">
    <location>
        <begin position="144"/>
        <end position="163"/>
    </location>
</feature>
<keyword evidence="3" id="KW-1185">Reference proteome</keyword>
<dbReference type="EMBL" id="ASPP01006799">
    <property type="protein sequence ID" value="ETO28207.1"/>
    <property type="molecule type" value="Genomic_DNA"/>
</dbReference>
<dbReference type="AlphaFoldDB" id="X6NS89"/>
<name>X6NS89_RETFI</name>
<comment type="caution">
    <text evidence="2">The sequence shown here is derived from an EMBL/GenBank/DDBJ whole genome shotgun (WGS) entry which is preliminary data.</text>
</comment>
<dbReference type="Proteomes" id="UP000023152">
    <property type="component" value="Unassembled WGS sequence"/>
</dbReference>
<reference evidence="2 3" key="1">
    <citation type="journal article" date="2013" name="Curr. Biol.">
        <title>The Genome of the Foraminiferan Reticulomyxa filosa.</title>
        <authorList>
            <person name="Glockner G."/>
            <person name="Hulsmann N."/>
            <person name="Schleicher M."/>
            <person name="Noegel A.A."/>
            <person name="Eichinger L."/>
            <person name="Gallinger C."/>
            <person name="Pawlowski J."/>
            <person name="Sierra R."/>
            <person name="Euteneuer U."/>
            <person name="Pillet L."/>
            <person name="Moustafa A."/>
            <person name="Platzer M."/>
            <person name="Groth M."/>
            <person name="Szafranski K."/>
            <person name="Schliwa M."/>
        </authorList>
    </citation>
    <scope>NUCLEOTIDE SEQUENCE [LARGE SCALE GENOMIC DNA]</scope>
</reference>
<organism evidence="2 3">
    <name type="scientific">Reticulomyxa filosa</name>
    <dbReference type="NCBI Taxonomy" id="46433"/>
    <lineage>
        <taxon>Eukaryota</taxon>
        <taxon>Sar</taxon>
        <taxon>Rhizaria</taxon>
        <taxon>Retaria</taxon>
        <taxon>Foraminifera</taxon>
        <taxon>Monothalamids</taxon>
        <taxon>Reticulomyxidae</taxon>
        <taxon>Reticulomyxa</taxon>
    </lineage>
</organism>
<proteinExistence type="predicted"/>
<gene>
    <name evidence="2" type="ORF">RFI_08924</name>
</gene>
<accession>X6NS89</accession>